<evidence type="ECO:0000256" key="7">
    <source>
        <dbReference type="ARBA" id="ARBA00022816"/>
    </source>
</evidence>
<proteinExistence type="inferred from homology"/>
<dbReference type="FunFam" id="3.30.740.10:FF:000005">
    <property type="entry name" value="Dynein light chain"/>
    <property type="match status" value="1"/>
</dbReference>
<protein>
    <recommendedName>
        <fullName evidence="15">Dynein light chain</fullName>
    </recommendedName>
</protein>
<dbReference type="EMBL" id="NDIQ01000021">
    <property type="protein sequence ID" value="PRT54955.1"/>
    <property type="molecule type" value="Genomic_DNA"/>
</dbReference>
<evidence type="ECO:0000256" key="11">
    <source>
        <dbReference type="ARBA" id="ARBA00023132"/>
    </source>
</evidence>
<evidence type="ECO:0000256" key="6">
    <source>
        <dbReference type="ARBA" id="ARBA00022701"/>
    </source>
</evidence>
<gene>
    <name evidence="16" type="ORF">B9G98_02575</name>
</gene>
<dbReference type="GO" id="GO:0005868">
    <property type="term" value="C:cytoplasmic dynein complex"/>
    <property type="evidence" value="ECO:0007669"/>
    <property type="project" value="TreeGrafter"/>
</dbReference>
<evidence type="ECO:0000256" key="8">
    <source>
        <dbReference type="ARBA" id="ARBA00022927"/>
    </source>
</evidence>
<dbReference type="InterPro" id="IPR001372">
    <property type="entry name" value="Dynein_light_chain_typ-1/2"/>
</dbReference>
<evidence type="ECO:0000256" key="9">
    <source>
        <dbReference type="ARBA" id="ARBA00023010"/>
    </source>
</evidence>
<keyword evidence="9" id="KW-0811">Translocation</keyword>
<evidence type="ECO:0000256" key="15">
    <source>
        <dbReference type="RuleBase" id="RU365010"/>
    </source>
</evidence>
<dbReference type="GeneID" id="36516323"/>
<dbReference type="GO" id="GO:0045505">
    <property type="term" value="F:dynein intermediate chain binding"/>
    <property type="evidence" value="ECO:0007669"/>
    <property type="project" value="TreeGrafter"/>
</dbReference>
<evidence type="ECO:0000256" key="3">
    <source>
        <dbReference type="ARBA" id="ARBA00010156"/>
    </source>
</evidence>
<organism evidence="16 17">
    <name type="scientific">Wickerhamiella sorbophila</name>
    <dbReference type="NCBI Taxonomy" id="45607"/>
    <lineage>
        <taxon>Eukaryota</taxon>
        <taxon>Fungi</taxon>
        <taxon>Dikarya</taxon>
        <taxon>Ascomycota</taxon>
        <taxon>Saccharomycotina</taxon>
        <taxon>Dipodascomycetes</taxon>
        <taxon>Dipodascales</taxon>
        <taxon>Trichomonascaceae</taxon>
        <taxon>Wickerhamiella</taxon>
    </lineage>
</organism>
<dbReference type="PANTHER" id="PTHR11886:SF35">
    <property type="entry name" value="DYNEIN LIGHT CHAIN"/>
    <property type="match status" value="1"/>
</dbReference>
<dbReference type="RefSeq" id="XP_024664900.1">
    <property type="nucleotide sequence ID" value="XM_024809132.1"/>
</dbReference>
<evidence type="ECO:0000256" key="4">
    <source>
        <dbReference type="ARBA" id="ARBA00022448"/>
    </source>
</evidence>
<dbReference type="GO" id="GO:0015031">
    <property type="term" value="P:protein transport"/>
    <property type="evidence" value="ECO:0007669"/>
    <property type="project" value="UniProtKB-KW"/>
</dbReference>
<comment type="function">
    <text evidence="15">Acts as one of several non-catalytic accessory components of the cytoplasmic dynein complex that are thought to be involved in linking dynein to cargos and to adapter proteins that regulate dynein function. Cytoplasmic dynein acts as a motor for the intracellular retrograde motility of vesicles and organelles along microtubules. May play a role in changing or maintaining the spatial distribution of cytoskeletal structures.</text>
</comment>
<comment type="subcellular location">
    <subcellularLocation>
        <location evidence="1 15">Cytoplasm</location>
        <location evidence="1 15">Cytoskeleton</location>
    </subcellularLocation>
    <subcellularLocation>
        <location evidence="2">Nucleus</location>
        <location evidence="2">Nuclear pore complex</location>
    </subcellularLocation>
</comment>
<keyword evidence="13 15" id="KW-0206">Cytoskeleton</keyword>
<keyword evidence="14" id="KW-0539">Nucleus</keyword>
<dbReference type="Proteomes" id="UP000238350">
    <property type="component" value="Unassembled WGS sequence"/>
</dbReference>
<keyword evidence="6 15" id="KW-0493">Microtubule</keyword>
<dbReference type="SMART" id="SM01375">
    <property type="entry name" value="Dynein_light"/>
    <property type="match status" value="1"/>
</dbReference>
<evidence type="ECO:0000256" key="12">
    <source>
        <dbReference type="ARBA" id="ARBA00023175"/>
    </source>
</evidence>
<sequence>MSDGENDSENNDEGQYREVDIFLSKFQVKSSDMSEEMIENVNDVLKNGFEQCEFHRYDSDRQSELAELVKREMDKRYQPSWHCIVGEKFGTFVTHSKGNFIYLSLEKKGYNEKNINIVLFKT</sequence>
<dbReference type="GO" id="GO:0005643">
    <property type="term" value="C:nuclear pore"/>
    <property type="evidence" value="ECO:0007669"/>
    <property type="project" value="UniProtKB-SubCell"/>
</dbReference>
<evidence type="ECO:0000256" key="13">
    <source>
        <dbReference type="ARBA" id="ARBA00023212"/>
    </source>
</evidence>
<dbReference type="SUPFAM" id="SSF54648">
    <property type="entry name" value="DLC"/>
    <property type="match status" value="1"/>
</dbReference>
<accession>A0A2T0FIZ5</accession>
<dbReference type="PANTHER" id="PTHR11886">
    <property type="entry name" value="DYNEIN LIGHT CHAIN"/>
    <property type="match status" value="1"/>
</dbReference>
<keyword evidence="12 15" id="KW-0505">Motor protein</keyword>
<dbReference type="InterPro" id="IPR037177">
    <property type="entry name" value="DLC_sf"/>
</dbReference>
<evidence type="ECO:0000256" key="2">
    <source>
        <dbReference type="ARBA" id="ARBA00004567"/>
    </source>
</evidence>
<name>A0A2T0FIZ5_9ASCO</name>
<dbReference type="GO" id="GO:0007017">
    <property type="term" value="P:microtubule-based process"/>
    <property type="evidence" value="ECO:0007669"/>
    <property type="project" value="InterPro"/>
</dbReference>
<comment type="similarity">
    <text evidence="3 15">Belongs to the dynein light chain family.</text>
</comment>
<dbReference type="STRING" id="45607.A0A2T0FIZ5"/>
<keyword evidence="8" id="KW-0653">Protein transport</keyword>
<evidence type="ECO:0000313" key="16">
    <source>
        <dbReference type="EMBL" id="PRT54955.1"/>
    </source>
</evidence>
<comment type="caution">
    <text evidence="16">The sequence shown here is derived from an EMBL/GenBank/DDBJ whole genome shotgun (WGS) entry which is preliminary data.</text>
</comment>
<keyword evidence="11" id="KW-0906">Nuclear pore complex</keyword>
<keyword evidence="17" id="KW-1185">Reference proteome</keyword>
<keyword evidence="5 15" id="KW-0963">Cytoplasm</keyword>
<evidence type="ECO:0000313" key="17">
    <source>
        <dbReference type="Proteomes" id="UP000238350"/>
    </source>
</evidence>
<keyword evidence="7" id="KW-0509">mRNA transport</keyword>
<evidence type="ECO:0000256" key="5">
    <source>
        <dbReference type="ARBA" id="ARBA00022490"/>
    </source>
</evidence>
<dbReference type="GO" id="GO:0005874">
    <property type="term" value="C:microtubule"/>
    <property type="evidence" value="ECO:0007669"/>
    <property type="project" value="UniProtKB-KW"/>
</dbReference>
<comment type="subunit">
    <text evidence="15">Cytoplasmic dynein consists of two catalytic heavy chains (HCs) and a number of non-catalytic subunits which present intermediate chains (ICs), light intermediate chains (LICs) and light chains (LCs).</text>
</comment>
<dbReference type="AlphaFoldDB" id="A0A2T0FIZ5"/>
<keyword evidence="10 15" id="KW-0243">Dynein</keyword>
<dbReference type="Gene3D" id="3.30.740.10">
    <property type="entry name" value="Protein Inhibitor Of Neuronal Nitric Oxide Synthase"/>
    <property type="match status" value="1"/>
</dbReference>
<reference evidence="16 17" key="1">
    <citation type="submission" date="2017-04" db="EMBL/GenBank/DDBJ databases">
        <title>Genome sequencing of [Candida] sorbophila.</title>
        <authorList>
            <person name="Ahn J.O."/>
        </authorList>
    </citation>
    <scope>NUCLEOTIDE SEQUENCE [LARGE SCALE GENOMIC DNA]</scope>
    <source>
        <strain evidence="16 17">DS02</strain>
    </source>
</reference>
<dbReference type="OrthoDB" id="10033309at2759"/>
<dbReference type="GO" id="GO:0051028">
    <property type="term" value="P:mRNA transport"/>
    <property type="evidence" value="ECO:0007669"/>
    <property type="project" value="UniProtKB-KW"/>
</dbReference>
<evidence type="ECO:0000256" key="14">
    <source>
        <dbReference type="ARBA" id="ARBA00023242"/>
    </source>
</evidence>
<evidence type="ECO:0000256" key="1">
    <source>
        <dbReference type="ARBA" id="ARBA00004245"/>
    </source>
</evidence>
<evidence type="ECO:0000256" key="10">
    <source>
        <dbReference type="ARBA" id="ARBA00023017"/>
    </source>
</evidence>
<dbReference type="Pfam" id="PF01221">
    <property type="entry name" value="Dynein_light"/>
    <property type="match status" value="1"/>
</dbReference>
<keyword evidence="4 15" id="KW-0813">Transport</keyword>